<dbReference type="Gene3D" id="3.30.160.60">
    <property type="entry name" value="Classic Zinc Finger"/>
    <property type="match status" value="2"/>
</dbReference>
<feature type="domain" description="C2H2-type" evidence="8">
    <location>
        <begin position="16"/>
        <end position="43"/>
    </location>
</feature>
<dbReference type="GO" id="GO:0008270">
    <property type="term" value="F:zinc ion binding"/>
    <property type="evidence" value="ECO:0007669"/>
    <property type="project" value="UniProtKB-KW"/>
</dbReference>
<dbReference type="Proteomes" id="UP000015104">
    <property type="component" value="Unassembled WGS sequence"/>
</dbReference>
<comment type="subcellular location">
    <subcellularLocation>
        <location evidence="1">Nucleus</location>
    </subcellularLocation>
</comment>
<keyword evidence="4 7" id="KW-0863">Zinc-finger</keyword>
<evidence type="ECO:0000256" key="3">
    <source>
        <dbReference type="ARBA" id="ARBA00022737"/>
    </source>
</evidence>
<keyword evidence="5" id="KW-0862">Zinc</keyword>
<accession>T1JY57</accession>
<dbReference type="PROSITE" id="PS00028">
    <property type="entry name" value="ZINC_FINGER_C2H2_1"/>
    <property type="match status" value="1"/>
</dbReference>
<evidence type="ECO:0000256" key="5">
    <source>
        <dbReference type="ARBA" id="ARBA00022833"/>
    </source>
</evidence>
<dbReference type="SMART" id="SM00355">
    <property type="entry name" value="ZnF_C2H2"/>
    <property type="match status" value="2"/>
</dbReference>
<dbReference type="eggNOG" id="KOG1721">
    <property type="taxonomic scope" value="Eukaryota"/>
</dbReference>
<keyword evidence="10" id="KW-1185">Reference proteome</keyword>
<dbReference type="HOGENOM" id="CLU_2280928_0_0_1"/>
<keyword evidence="3" id="KW-0677">Repeat</keyword>
<evidence type="ECO:0000256" key="2">
    <source>
        <dbReference type="ARBA" id="ARBA00022723"/>
    </source>
</evidence>
<proteinExistence type="predicted"/>
<dbReference type="SUPFAM" id="SSF57667">
    <property type="entry name" value="beta-beta-alpha zinc fingers"/>
    <property type="match status" value="1"/>
</dbReference>
<dbReference type="EnsemblMetazoa" id="tetur02g14430.1">
    <property type="protein sequence ID" value="tetur02g14430.1"/>
    <property type="gene ID" value="tetur02g14430"/>
</dbReference>
<reference evidence="10" key="1">
    <citation type="submission" date="2011-08" db="EMBL/GenBank/DDBJ databases">
        <authorList>
            <person name="Rombauts S."/>
        </authorList>
    </citation>
    <scope>NUCLEOTIDE SEQUENCE</scope>
    <source>
        <strain evidence="10">London</strain>
    </source>
</reference>
<organism evidence="9 10">
    <name type="scientific">Tetranychus urticae</name>
    <name type="common">Two-spotted spider mite</name>
    <dbReference type="NCBI Taxonomy" id="32264"/>
    <lineage>
        <taxon>Eukaryota</taxon>
        <taxon>Metazoa</taxon>
        <taxon>Ecdysozoa</taxon>
        <taxon>Arthropoda</taxon>
        <taxon>Chelicerata</taxon>
        <taxon>Arachnida</taxon>
        <taxon>Acari</taxon>
        <taxon>Acariformes</taxon>
        <taxon>Trombidiformes</taxon>
        <taxon>Prostigmata</taxon>
        <taxon>Eleutherengona</taxon>
        <taxon>Raphignathae</taxon>
        <taxon>Tetranychoidea</taxon>
        <taxon>Tetranychidae</taxon>
        <taxon>Tetranychus</taxon>
    </lineage>
</organism>
<dbReference type="PANTHER" id="PTHR24394:SF29">
    <property type="entry name" value="MYONEURIN"/>
    <property type="match status" value="1"/>
</dbReference>
<sequence length="102" mass="12020">MLKDDFKPTIKREKRYNCEICSKPFKDKFTWKVHLATHTGEKPYVCDQCEASFAMKSRLTSTCLIHLPLLCELVRDAANEQHWETKHHNHQTNRKMALVESC</sequence>
<dbReference type="GO" id="GO:0000981">
    <property type="term" value="F:DNA-binding transcription factor activity, RNA polymerase II-specific"/>
    <property type="evidence" value="ECO:0007669"/>
    <property type="project" value="TreeGrafter"/>
</dbReference>
<evidence type="ECO:0000256" key="7">
    <source>
        <dbReference type="PROSITE-ProRule" id="PRU00042"/>
    </source>
</evidence>
<keyword evidence="6" id="KW-0539">Nucleus</keyword>
<evidence type="ECO:0000256" key="6">
    <source>
        <dbReference type="ARBA" id="ARBA00023242"/>
    </source>
</evidence>
<keyword evidence="2" id="KW-0479">Metal-binding</keyword>
<dbReference type="InterPro" id="IPR013087">
    <property type="entry name" value="Znf_C2H2_type"/>
</dbReference>
<dbReference type="AlphaFoldDB" id="T1JY57"/>
<evidence type="ECO:0000256" key="1">
    <source>
        <dbReference type="ARBA" id="ARBA00004123"/>
    </source>
</evidence>
<evidence type="ECO:0000256" key="4">
    <source>
        <dbReference type="ARBA" id="ARBA00022771"/>
    </source>
</evidence>
<protein>
    <recommendedName>
        <fullName evidence="8">C2H2-type domain-containing protein</fullName>
    </recommendedName>
</protein>
<evidence type="ECO:0000259" key="8">
    <source>
        <dbReference type="PROSITE" id="PS50157"/>
    </source>
</evidence>
<dbReference type="EMBL" id="CAEY01000846">
    <property type="status" value="NOT_ANNOTATED_CDS"/>
    <property type="molecule type" value="Genomic_DNA"/>
</dbReference>
<dbReference type="FunFam" id="3.30.160.60:FF:000624">
    <property type="entry name" value="zinc finger protein 697"/>
    <property type="match status" value="1"/>
</dbReference>
<reference evidence="9" key="2">
    <citation type="submission" date="2015-06" db="UniProtKB">
        <authorList>
            <consortium name="EnsemblMetazoa"/>
        </authorList>
    </citation>
    <scope>IDENTIFICATION</scope>
</reference>
<dbReference type="FunFam" id="3.30.160.60:FF:000100">
    <property type="entry name" value="Zinc finger 45-like"/>
    <property type="match status" value="1"/>
</dbReference>
<evidence type="ECO:0000313" key="9">
    <source>
        <dbReference type="EnsemblMetazoa" id="tetur02g14430.1"/>
    </source>
</evidence>
<dbReference type="InterPro" id="IPR036236">
    <property type="entry name" value="Znf_C2H2_sf"/>
</dbReference>
<dbReference type="GO" id="GO:0048598">
    <property type="term" value="P:embryonic morphogenesis"/>
    <property type="evidence" value="ECO:0007669"/>
    <property type="project" value="UniProtKB-ARBA"/>
</dbReference>
<dbReference type="GO" id="GO:0005634">
    <property type="term" value="C:nucleus"/>
    <property type="evidence" value="ECO:0007669"/>
    <property type="project" value="UniProtKB-SubCell"/>
</dbReference>
<evidence type="ECO:0000313" key="10">
    <source>
        <dbReference type="Proteomes" id="UP000015104"/>
    </source>
</evidence>
<dbReference type="Pfam" id="PF13894">
    <property type="entry name" value="zf-C2H2_4"/>
    <property type="match status" value="1"/>
</dbReference>
<name>T1JY57_TETUR</name>
<dbReference type="PROSITE" id="PS50157">
    <property type="entry name" value="ZINC_FINGER_C2H2_2"/>
    <property type="match status" value="1"/>
</dbReference>
<dbReference type="PANTHER" id="PTHR24394">
    <property type="entry name" value="ZINC FINGER PROTEIN"/>
    <property type="match status" value="1"/>
</dbReference>